<keyword evidence="4" id="KW-0633">Potassium transport</keyword>
<feature type="transmembrane region" description="Helical" evidence="13">
    <location>
        <begin position="234"/>
        <end position="252"/>
    </location>
</feature>
<keyword evidence="5 13" id="KW-0812">Transmembrane</keyword>
<feature type="transmembrane region" description="Helical" evidence="13">
    <location>
        <begin position="169"/>
        <end position="190"/>
    </location>
</feature>
<keyword evidence="11" id="KW-0863">Zinc-finger</keyword>
<feature type="transmembrane region" description="Helical" evidence="13">
    <location>
        <begin position="355"/>
        <end position="379"/>
    </location>
</feature>
<dbReference type="GO" id="GO:0016020">
    <property type="term" value="C:membrane"/>
    <property type="evidence" value="ECO:0007669"/>
    <property type="project" value="UniProtKB-SubCell"/>
</dbReference>
<dbReference type="Proteomes" id="UP000583929">
    <property type="component" value="Unassembled WGS sequence"/>
</dbReference>
<feature type="transmembrane region" description="Helical" evidence="13">
    <location>
        <begin position="137"/>
        <end position="157"/>
    </location>
</feature>
<dbReference type="Pfam" id="PF04438">
    <property type="entry name" value="zf-HIT"/>
    <property type="match status" value="1"/>
</dbReference>
<dbReference type="EMBL" id="JAATIQ010000161">
    <property type="protein sequence ID" value="KAF4375646.1"/>
    <property type="molecule type" value="Genomic_DNA"/>
</dbReference>
<dbReference type="GO" id="GO:1902600">
    <property type="term" value="P:proton transmembrane transport"/>
    <property type="evidence" value="ECO:0007669"/>
    <property type="project" value="InterPro"/>
</dbReference>
<dbReference type="InterPro" id="IPR007529">
    <property type="entry name" value="Znf_HIT"/>
</dbReference>
<keyword evidence="8" id="KW-0406">Ion transport</keyword>
<feature type="transmembrane region" description="Helical" evidence="13">
    <location>
        <begin position="1199"/>
        <end position="1223"/>
    </location>
</feature>
<name>A0A7J6FY26_CANSA</name>
<evidence type="ECO:0000256" key="4">
    <source>
        <dbReference type="ARBA" id="ARBA00022538"/>
    </source>
</evidence>
<dbReference type="InterPro" id="IPR038770">
    <property type="entry name" value="Na+/solute_symporter_sf"/>
</dbReference>
<evidence type="ECO:0000256" key="11">
    <source>
        <dbReference type="PROSITE-ProRule" id="PRU00453"/>
    </source>
</evidence>
<dbReference type="InterPro" id="IPR050794">
    <property type="entry name" value="CPA2_transporter"/>
</dbReference>
<feature type="transmembrane region" description="Helical" evidence="13">
    <location>
        <begin position="107"/>
        <end position="125"/>
    </location>
</feature>
<comment type="similarity">
    <text evidence="10">Belongs to the monovalent cation:proton antiporter 2 (CPA2) transporter (TC 2.A.37) family. CHX (TC 2.A.37.4) subfamily.</text>
</comment>
<protein>
    <recommendedName>
        <fullName evidence="14">HIT-type domain-containing protein</fullName>
    </recommendedName>
</protein>
<dbReference type="CDD" id="cd21437">
    <property type="entry name" value="zf-HIT_ZNHIT1_like"/>
    <property type="match status" value="1"/>
</dbReference>
<evidence type="ECO:0000256" key="1">
    <source>
        <dbReference type="ARBA" id="ARBA00004141"/>
    </source>
</evidence>
<evidence type="ECO:0000256" key="8">
    <source>
        <dbReference type="ARBA" id="ARBA00023065"/>
    </source>
</evidence>
<dbReference type="GO" id="GO:0006885">
    <property type="term" value="P:regulation of pH"/>
    <property type="evidence" value="ECO:0007669"/>
    <property type="project" value="UniProtKB-ARBA"/>
</dbReference>
<dbReference type="GO" id="GO:0015297">
    <property type="term" value="F:antiporter activity"/>
    <property type="evidence" value="ECO:0007669"/>
    <property type="project" value="UniProtKB-KW"/>
</dbReference>
<evidence type="ECO:0000256" key="9">
    <source>
        <dbReference type="ARBA" id="ARBA00023136"/>
    </source>
</evidence>
<evidence type="ECO:0000313" key="15">
    <source>
        <dbReference type="EMBL" id="KAF4375646.1"/>
    </source>
</evidence>
<evidence type="ECO:0000313" key="16">
    <source>
        <dbReference type="Proteomes" id="UP000583929"/>
    </source>
</evidence>
<feature type="transmembrane region" description="Helical" evidence="13">
    <location>
        <begin position="1013"/>
        <end position="1034"/>
    </location>
</feature>
<dbReference type="InterPro" id="IPR006153">
    <property type="entry name" value="Cation/H_exchanger_TM"/>
</dbReference>
<dbReference type="PANTHER" id="PTHR32468:SF109">
    <property type="entry name" value="CATION_H(+) ANTIPORTER 24-RELATED"/>
    <property type="match status" value="1"/>
</dbReference>
<feature type="transmembrane region" description="Helical" evidence="13">
    <location>
        <begin position="1078"/>
        <end position="1096"/>
    </location>
</feature>
<keyword evidence="11" id="KW-0862">Zinc</keyword>
<dbReference type="InterPro" id="IPR057290">
    <property type="entry name" value="CHX17_C"/>
</dbReference>
<dbReference type="GO" id="GO:0012505">
    <property type="term" value="C:endomembrane system"/>
    <property type="evidence" value="ECO:0007669"/>
    <property type="project" value="TreeGrafter"/>
</dbReference>
<dbReference type="Pfam" id="PF23259">
    <property type="entry name" value="CHX17_C"/>
    <property type="match status" value="2"/>
</dbReference>
<keyword evidence="6" id="KW-0630">Potassium</keyword>
<gene>
    <name evidence="15" type="ORF">G4B88_015181</name>
</gene>
<keyword evidence="9 13" id="KW-0472">Membrane</keyword>
<feature type="region of interest" description="Disordered" evidence="12">
    <location>
        <begin position="1806"/>
        <end position="1837"/>
    </location>
</feature>
<dbReference type="Gene3D" id="1.20.1530.20">
    <property type="match status" value="2"/>
</dbReference>
<evidence type="ECO:0000256" key="2">
    <source>
        <dbReference type="ARBA" id="ARBA00022448"/>
    </source>
</evidence>
<keyword evidence="2" id="KW-0813">Transport</keyword>
<evidence type="ECO:0000259" key="14">
    <source>
        <dbReference type="PROSITE" id="PS51083"/>
    </source>
</evidence>
<feature type="transmembrane region" description="Helical" evidence="13">
    <location>
        <begin position="273"/>
        <end position="302"/>
    </location>
</feature>
<feature type="transmembrane region" description="Helical" evidence="13">
    <location>
        <begin position="951"/>
        <end position="969"/>
    </location>
</feature>
<evidence type="ECO:0000256" key="12">
    <source>
        <dbReference type="SAM" id="MobiDB-lite"/>
    </source>
</evidence>
<feature type="transmembrane region" description="Helical" evidence="13">
    <location>
        <begin position="385"/>
        <end position="403"/>
    </location>
</feature>
<proteinExistence type="inferred from homology"/>
<evidence type="ECO:0000256" key="7">
    <source>
        <dbReference type="ARBA" id="ARBA00022989"/>
    </source>
</evidence>
<organism evidence="15 16">
    <name type="scientific">Cannabis sativa</name>
    <name type="common">Hemp</name>
    <name type="synonym">Marijuana</name>
    <dbReference type="NCBI Taxonomy" id="3483"/>
    <lineage>
        <taxon>Eukaryota</taxon>
        <taxon>Viridiplantae</taxon>
        <taxon>Streptophyta</taxon>
        <taxon>Embryophyta</taxon>
        <taxon>Tracheophyta</taxon>
        <taxon>Spermatophyta</taxon>
        <taxon>Magnoliopsida</taxon>
        <taxon>eudicotyledons</taxon>
        <taxon>Gunneridae</taxon>
        <taxon>Pentapetalae</taxon>
        <taxon>rosids</taxon>
        <taxon>fabids</taxon>
        <taxon>Rosales</taxon>
        <taxon>Cannabaceae</taxon>
        <taxon>Cannabis</taxon>
    </lineage>
</organism>
<evidence type="ECO:0000256" key="10">
    <source>
        <dbReference type="ARBA" id="ARBA00038341"/>
    </source>
</evidence>
<sequence length="1990" mass="220673">MENETSSSSSSIYGLWDDVARFSKYFYERTYKRFQEKRLQQSSWGLQISFVLISTRIIHFLLKPLKQPKIVAQVLGGMLIGPSFLGRNKKFGEFLFPKNADFMVKNIGVMGYMLFLFVSGVKMDLALVSRTGKKHIGIALASVGIPLILLLMTALMLQDSMAKELANPSSMGAVVWSMAITAFPDLYPLLEELKLVSSDLGRMALSTSIIIDAIGVNAVIGFEAHKQAMDESQNAGWYILSMVMVLGLILCIKRTMQYIVAKLQTEKAVDQTIIVLIILSALFMGFMTDLFGLAVANGPMWFGFMIPDGPPLGSTIVDRTQTIVSDILMPFSFTFIGMYTDVFHPNFVWSTLKPLVIIIIVGYVSKILSTFLTSLYFKMSLRDSLALSLTLSVRGQVLYLLFIHYMDKQLLVQPYFSLMVVLSTIMTAISAPLITLLYDPSKPYMVNKRRTIQHTPIGTELKILLVIHNQDTVSSLINLLKASNPTSTNPFSITALCLMELSGRANPVFIDHQKQREVPSQYANCLNIHNALQYFQESRSQSVKLQTFTIVTPKRTMYQDICEQAIIHKSTLIILPYSNDSLDSEHRLGVRSVNSFVLSNAPCSIGIFVDKINLRNPVVDASFGHAPHHFAVLFLGGADAREALTYADRMLGNPGIMLTVVRFLSFNGNGDDEMEKKLDDGMVTWFWVKNEENERLIYREVIVRNGAETIAAIKAINDGSFDLWIVGRQHGVNPVLLEGLSNWTENLLELGIIGDYVGTIDFGGSASVLVIQQQILRRHRNNFSAGDVHLVGLRWTIRLGKYGGAAAMMRLYMVREFPLYHPQSDVVPSSLYGTMMMHLANVSVKAQNDAPVIPAGGLFICQKTHQSSHPFGIFYGDNTSMTYSFPLMLLEISFVVIATRIVRFLLSPLKQPRIVSEILGGIIVGPSVLGRSKRFTAFMFPENADFMVKNIGVMGFMYFLFVSGVKMDMTLITKTGKKQVWIALASVVFPMGLIIGVGFLLRPTMDKDLATLSSIGAVSSSVAITAFPVLYPLLKELNLLSSDLGRMALSTSVISDAIGINALIAFESSKQTEAQSKNAGWYLLSMVLILLMLVGVRKLMQLLASRARNGKPVEQTYLVLIMTFAMSMGFLTDMFGLAIANGPMWLGLIIPDGPPLGSMLVERVETIASEILMPFSFAFIGMYTDVSTIYLAWPSLKPLLAMVVIGYIAKIATTCLACLYFKMSLKDSLALSFILSVRGQVELLLFIHWMDKQILQQSQFTMMVLLTTMISAICSPLISVLYDPTKPYMVNKKRTIQHTAPGTDLRVLLVILDQESVAGLITLIEASNPTSATPFSITSLCLIELMGRANPIFIDHQKQSHVPTQYGTSVTIHKALEFYQETRSECVKLESYTVVTPKRTMYQDICEQALLHKSTLIILPFNSDQMEGVADDSERRTGVRSVNSLVLTHAPCSVGIFLDKGDLRNPLATASFGHAQHHFAVLFLGGADAREALAYADRMLGNPEVTLTVVRFLSFNGEGDNEMEKKLDDGVVTWFWVKNEANNRVVYREVVVRNGAETVAAIQAVNDGSFDLWIVGRQQGINPVLVSGLSDWTENLHELGVIGDYVGASDFGGSASVLVIQQQILRQQGTTTTSCGNLNRLGALFEETSSISSGVGPPLVYNPNTIAIFGKKTSQQEEERGGEEEESFTCDHSWSFMSFSIRSQWVLNANVSREDLSRRLFDRLSKGSPLGCLKVREDLSRRLFNRDLEGQGLLHDVICQIRFCTGEEVCCERLRKLVAREETRLGEVGMQLGEEAGVDWGTVGGRVNSDDVLPESTTMDDDVSNPSRRMSSRTRKVAPKMVAALASTDNRTQAALARLEALENDNAGIETVEVNDEDEDSLDEDDQAYMQKKHSKTMKRKTRQAKALEARKAPRSFIELLHEANLESLPPNVPSYLKAAVGPPSSTSRRHYCTVCGSAAKYTCVRCGIRFCSCRCQTIHNDTRCLKFVA</sequence>
<dbReference type="PROSITE" id="PS51083">
    <property type="entry name" value="ZF_HIT"/>
    <property type="match status" value="1"/>
</dbReference>
<feature type="transmembrane region" description="Helical" evidence="13">
    <location>
        <begin position="69"/>
        <end position="87"/>
    </location>
</feature>
<feature type="domain" description="HIT-type" evidence="14">
    <location>
        <begin position="1953"/>
        <end position="1985"/>
    </location>
</feature>
<dbReference type="GO" id="GO:0006813">
    <property type="term" value="P:potassium ion transport"/>
    <property type="evidence" value="ECO:0007669"/>
    <property type="project" value="UniProtKB-KW"/>
</dbReference>
<comment type="caution">
    <text evidence="15">The sequence shown here is derived from an EMBL/GenBank/DDBJ whole genome shotgun (WGS) entry which is preliminary data.</text>
</comment>
<evidence type="ECO:0000256" key="3">
    <source>
        <dbReference type="ARBA" id="ARBA00022449"/>
    </source>
</evidence>
<feature type="transmembrane region" description="Helical" evidence="13">
    <location>
        <begin position="981"/>
        <end position="1001"/>
    </location>
</feature>
<comment type="subcellular location">
    <subcellularLocation>
        <location evidence="1">Membrane</location>
        <topology evidence="1">Multi-pass membrane protein</topology>
    </subcellularLocation>
</comment>
<dbReference type="FunFam" id="1.20.1530.20:FF:000003">
    <property type="entry name" value="Cation/H(+) antiporter 15"/>
    <property type="match status" value="2"/>
</dbReference>
<feature type="transmembrane region" description="Helical" evidence="13">
    <location>
        <begin position="1117"/>
        <end position="1140"/>
    </location>
</feature>
<evidence type="ECO:0000256" key="6">
    <source>
        <dbReference type="ARBA" id="ARBA00022958"/>
    </source>
</evidence>
<evidence type="ECO:0000256" key="13">
    <source>
        <dbReference type="SAM" id="Phobius"/>
    </source>
</evidence>
<keyword evidence="16" id="KW-1185">Reference proteome</keyword>
<keyword evidence="7 13" id="KW-1133">Transmembrane helix</keyword>
<keyword evidence="3" id="KW-0050">Antiport</keyword>
<feature type="transmembrane region" description="Helical" evidence="13">
    <location>
        <begin position="202"/>
        <end position="222"/>
    </location>
</feature>
<dbReference type="PANTHER" id="PTHR32468">
    <property type="entry name" value="CATION/H + ANTIPORTER"/>
    <property type="match status" value="1"/>
</dbReference>
<keyword evidence="11" id="KW-0479">Metal-binding</keyword>
<evidence type="ECO:0000256" key="5">
    <source>
        <dbReference type="ARBA" id="ARBA00022692"/>
    </source>
</evidence>
<feature type="transmembrane region" description="Helical" evidence="13">
    <location>
        <begin position="415"/>
        <end position="438"/>
    </location>
</feature>
<feature type="transmembrane region" description="Helical" evidence="13">
    <location>
        <begin position="1262"/>
        <end position="1282"/>
    </location>
</feature>
<accession>A0A7J6FY26</accession>
<reference evidence="15 16" key="1">
    <citation type="journal article" date="2020" name="bioRxiv">
        <title>Sequence and annotation of 42 cannabis genomes reveals extensive copy number variation in cannabinoid synthesis and pathogen resistance genes.</title>
        <authorList>
            <person name="Mckernan K.J."/>
            <person name="Helbert Y."/>
            <person name="Kane L.T."/>
            <person name="Ebling H."/>
            <person name="Zhang L."/>
            <person name="Liu B."/>
            <person name="Eaton Z."/>
            <person name="Mclaughlin S."/>
            <person name="Kingan S."/>
            <person name="Baybayan P."/>
            <person name="Concepcion G."/>
            <person name="Jordan M."/>
            <person name="Riva A."/>
            <person name="Barbazuk W."/>
            <person name="Harkins T."/>
        </authorList>
    </citation>
    <scope>NUCLEOTIDE SEQUENCE [LARGE SCALE GENOMIC DNA]</scope>
    <source>
        <strain evidence="16">cv. Jamaican Lion 4</strain>
        <tissue evidence="15">Leaf</tissue>
    </source>
</reference>
<dbReference type="GO" id="GO:0008270">
    <property type="term" value="F:zinc ion binding"/>
    <property type="evidence" value="ECO:0007669"/>
    <property type="project" value="UniProtKB-UniRule"/>
</dbReference>
<dbReference type="Pfam" id="PF00999">
    <property type="entry name" value="Na_H_Exchanger"/>
    <property type="match status" value="2"/>
</dbReference>